<evidence type="ECO:0000313" key="3">
    <source>
        <dbReference type="Proteomes" id="UP000054270"/>
    </source>
</evidence>
<proteinExistence type="predicted"/>
<organism evidence="2 3">
    <name type="scientific">Hypholoma sublateritium (strain FD-334 SS-4)</name>
    <dbReference type="NCBI Taxonomy" id="945553"/>
    <lineage>
        <taxon>Eukaryota</taxon>
        <taxon>Fungi</taxon>
        <taxon>Dikarya</taxon>
        <taxon>Basidiomycota</taxon>
        <taxon>Agaricomycotina</taxon>
        <taxon>Agaricomycetes</taxon>
        <taxon>Agaricomycetidae</taxon>
        <taxon>Agaricales</taxon>
        <taxon>Agaricineae</taxon>
        <taxon>Strophariaceae</taxon>
        <taxon>Hypholoma</taxon>
    </lineage>
</organism>
<protein>
    <submittedName>
        <fullName evidence="2">Uncharacterized protein</fullName>
    </submittedName>
</protein>
<name>A0A0D2MV44_HYPSF</name>
<sequence>MRPEGRCPPFGLMSAGPRPRAKADSTPTQHASRACGHACGRAPRRPPPPELRDTVSESLVACHNAHTYAAQVPLYVVKLKGRRAAECACLHPLRPRDTKRGVTLRITRVWGGGRLYHCIHRARIGVIRTDATPLPGPAPLFSPPHQPPLRSPRFSVCHTFAVSLVCTCIFGALPPLSPWHAHRRGCGCIAERRRSWTVGNNPARRPQAVQRHALRTDLCAGKTNRAHAADRNCVGYPSARSPGGASACLRASSVASLVTAQGSSLEGALEGRGKAALAAHAETPTD</sequence>
<dbReference type="EMBL" id="KN817523">
    <property type="protein sequence ID" value="KJA27873.1"/>
    <property type="molecule type" value="Genomic_DNA"/>
</dbReference>
<reference evidence="3" key="1">
    <citation type="submission" date="2014-04" db="EMBL/GenBank/DDBJ databases">
        <title>Evolutionary Origins and Diversification of the Mycorrhizal Mutualists.</title>
        <authorList>
            <consortium name="DOE Joint Genome Institute"/>
            <consortium name="Mycorrhizal Genomics Consortium"/>
            <person name="Kohler A."/>
            <person name="Kuo A."/>
            <person name="Nagy L.G."/>
            <person name="Floudas D."/>
            <person name="Copeland A."/>
            <person name="Barry K.W."/>
            <person name="Cichocki N."/>
            <person name="Veneault-Fourrey C."/>
            <person name="LaButti K."/>
            <person name="Lindquist E.A."/>
            <person name="Lipzen A."/>
            <person name="Lundell T."/>
            <person name="Morin E."/>
            <person name="Murat C."/>
            <person name="Riley R."/>
            <person name="Ohm R."/>
            <person name="Sun H."/>
            <person name="Tunlid A."/>
            <person name="Henrissat B."/>
            <person name="Grigoriev I.V."/>
            <person name="Hibbett D.S."/>
            <person name="Martin F."/>
        </authorList>
    </citation>
    <scope>NUCLEOTIDE SEQUENCE [LARGE SCALE GENOMIC DNA]</scope>
    <source>
        <strain evidence="3">FD-334 SS-4</strain>
    </source>
</reference>
<feature type="region of interest" description="Disordered" evidence="1">
    <location>
        <begin position="1"/>
        <end position="53"/>
    </location>
</feature>
<evidence type="ECO:0000313" key="2">
    <source>
        <dbReference type="EMBL" id="KJA27873.1"/>
    </source>
</evidence>
<evidence type="ECO:0000256" key="1">
    <source>
        <dbReference type="SAM" id="MobiDB-lite"/>
    </source>
</evidence>
<accession>A0A0D2MV44</accession>
<keyword evidence="3" id="KW-1185">Reference proteome</keyword>
<gene>
    <name evidence="2" type="ORF">HYPSUDRAFT_198012</name>
</gene>
<dbReference type="AlphaFoldDB" id="A0A0D2MV44"/>
<dbReference type="Proteomes" id="UP000054270">
    <property type="component" value="Unassembled WGS sequence"/>
</dbReference>